<evidence type="ECO:0000313" key="2">
    <source>
        <dbReference type="Proteomes" id="UP001212997"/>
    </source>
</evidence>
<comment type="caution">
    <text evidence="1">The sequence shown here is derived from an EMBL/GenBank/DDBJ whole genome shotgun (WGS) entry which is preliminary data.</text>
</comment>
<sequence length="138" mass="14698">MHVESKYIPPSQRSLPALALQITQLSGSYMVWIGTTTCTTETVDKAAMQGSLLRDWACAMPPGVNTSTPAAATCLYRASSSDIALPMAQRLAKRFKKQIFLSVDIPPGFLSMGDGPLLVLAAEKAVVEGLKEAEEGAL</sequence>
<gene>
    <name evidence="1" type="ORF">NLI96_g12970</name>
</gene>
<dbReference type="GO" id="GO:0043248">
    <property type="term" value="P:proteasome assembly"/>
    <property type="evidence" value="ECO:0007669"/>
    <property type="project" value="InterPro"/>
</dbReference>
<keyword evidence="2" id="KW-1185">Reference proteome</keyword>
<dbReference type="PANTHER" id="PTHR33559">
    <property type="entry name" value="PROTEASOME ASSEMBLY CHAPERONE 4"/>
    <property type="match status" value="1"/>
</dbReference>
<protein>
    <submittedName>
        <fullName evidence="1">Uncharacterized protein</fullName>
    </submittedName>
</protein>
<evidence type="ECO:0000313" key="1">
    <source>
        <dbReference type="EMBL" id="KAJ3473505.1"/>
    </source>
</evidence>
<dbReference type="EMBL" id="JANAWD010001367">
    <property type="protein sequence ID" value="KAJ3473505.1"/>
    <property type="molecule type" value="Genomic_DNA"/>
</dbReference>
<accession>A0AAD5UQ80</accession>
<proteinExistence type="predicted"/>
<dbReference type="Pfam" id="PF16093">
    <property type="entry name" value="PAC4"/>
    <property type="match status" value="1"/>
</dbReference>
<organism evidence="1 2">
    <name type="scientific">Meripilus lineatus</name>
    <dbReference type="NCBI Taxonomy" id="2056292"/>
    <lineage>
        <taxon>Eukaryota</taxon>
        <taxon>Fungi</taxon>
        <taxon>Dikarya</taxon>
        <taxon>Basidiomycota</taxon>
        <taxon>Agaricomycotina</taxon>
        <taxon>Agaricomycetes</taxon>
        <taxon>Polyporales</taxon>
        <taxon>Meripilaceae</taxon>
        <taxon>Meripilus</taxon>
    </lineage>
</organism>
<dbReference type="Proteomes" id="UP001212997">
    <property type="component" value="Unassembled WGS sequence"/>
</dbReference>
<dbReference type="InterPro" id="IPR032157">
    <property type="entry name" value="PAC4"/>
</dbReference>
<dbReference type="AlphaFoldDB" id="A0AAD5UQ80"/>
<reference evidence="1" key="1">
    <citation type="submission" date="2022-07" db="EMBL/GenBank/DDBJ databases">
        <title>Genome Sequence of Physisporinus lineatus.</title>
        <authorList>
            <person name="Buettner E."/>
        </authorList>
    </citation>
    <scope>NUCLEOTIDE SEQUENCE</scope>
    <source>
        <strain evidence="1">VT162</strain>
    </source>
</reference>
<name>A0AAD5UQ80_9APHY</name>
<dbReference type="PANTHER" id="PTHR33559:SF1">
    <property type="entry name" value="PROTEASOME ASSEMBLY CHAPERONE 4"/>
    <property type="match status" value="1"/>
</dbReference>